<dbReference type="PANTHER" id="PTHR46594:SF4">
    <property type="entry name" value="P-TYPE CATION-TRANSPORTING ATPASE"/>
    <property type="match status" value="1"/>
</dbReference>
<dbReference type="EMBL" id="CP141614">
    <property type="protein sequence ID" value="WRP14922.1"/>
    <property type="molecule type" value="Genomic_DNA"/>
</dbReference>
<dbReference type="Pfam" id="PF00403">
    <property type="entry name" value="HMA"/>
    <property type="match status" value="1"/>
</dbReference>
<reference evidence="5" key="1">
    <citation type="submission" date="2023-12" db="EMBL/GenBank/DDBJ databases">
        <title>Novel isolates from deep terrestrial aquifers shed light on the physiology and ecology of the class Limnochordia.</title>
        <authorList>
            <person name="Karnachuk O.V."/>
            <person name="Lukina A.P."/>
            <person name="Avakyan M.R."/>
            <person name="Kadnikov V."/>
            <person name="Begmatov S."/>
            <person name="Beletsky A.V."/>
            <person name="Mardanov A.V."/>
            <person name="Ravin N.V."/>
        </authorList>
    </citation>
    <scope>NUCLEOTIDE SEQUENCE [LARGE SCALE GENOMIC DNA]</scope>
    <source>
        <strain evidence="5">LN</strain>
    </source>
</reference>
<dbReference type="InterPro" id="IPR036163">
    <property type="entry name" value="HMA_dom_sf"/>
</dbReference>
<dbReference type="InterPro" id="IPR017969">
    <property type="entry name" value="Heavy-metal-associated_CS"/>
</dbReference>
<dbReference type="PROSITE" id="PS01047">
    <property type="entry name" value="HMA_1"/>
    <property type="match status" value="1"/>
</dbReference>
<protein>
    <recommendedName>
        <fullName evidence="1">Copper chaperone CopZ</fullName>
    </recommendedName>
</protein>
<evidence type="ECO:0000313" key="4">
    <source>
        <dbReference type="EMBL" id="WRP14922.1"/>
    </source>
</evidence>
<feature type="domain" description="HMA" evidence="3">
    <location>
        <begin position="2"/>
        <end position="68"/>
    </location>
</feature>
<evidence type="ECO:0000259" key="3">
    <source>
        <dbReference type="PROSITE" id="PS50846"/>
    </source>
</evidence>
<organism evidence="4 5">
    <name type="scientific">Geochorda subterranea</name>
    <dbReference type="NCBI Taxonomy" id="3109564"/>
    <lineage>
        <taxon>Bacteria</taxon>
        <taxon>Bacillati</taxon>
        <taxon>Bacillota</taxon>
        <taxon>Limnochordia</taxon>
        <taxon>Limnochordales</taxon>
        <taxon>Geochordaceae</taxon>
        <taxon>Geochorda</taxon>
    </lineage>
</organism>
<dbReference type="PANTHER" id="PTHR46594">
    <property type="entry name" value="P-TYPE CATION-TRANSPORTING ATPASE"/>
    <property type="match status" value="1"/>
</dbReference>
<gene>
    <name evidence="4" type="ORF">VLY81_01750</name>
</gene>
<keyword evidence="2" id="KW-0479">Metal-binding</keyword>
<dbReference type="PRINTS" id="PR00942">
    <property type="entry name" value="CUATPASEI"/>
</dbReference>
<evidence type="ECO:0000256" key="1">
    <source>
        <dbReference type="ARBA" id="ARBA00015313"/>
    </source>
</evidence>
<keyword evidence="5" id="KW-1185">Reference proteome</keyword>
<sequence length="76" mass="8311">MVREIFELSGLHCPSCVSRIERAVRAIRGVHEAKVAFAAGLLTVEYDPAVTASESITHAVTQMGYPARTLRREQVG</sequence>
<dbReference type="SUPFAM" id="SSF55008">
    <property type="entry name" value="HMA, heavy metal-associated domain"/>
    <property type="match status" value="1"/>
</dbReference>
<dbReference type="PROSITE" id="PS50846">
    <property type="entry name" value="HMA_2"/>
    <property type="match status" value="1"/>
</dbReference>
<accession>A0ABZ1BQ52</accession>
<evidence type="ECO:0000313" key="5">
    <source>
        <dbReference type="Proteomes" id="UP001333102"/>
    </source>
</evidence>
<dbReference type="Proteomes" id="UP001333102">
    <property type="component" value="Chromosome"/>
</dbReference>
<dbReference type="CDD" id="cd00371">
    <property type="entry name" value="HMA"/>
    <property type="match status" value="1"/>
</dbReference>
<dbReference type="InterPro" id="IPR006121">
    <property type="entry name" value="HMA_dom"/>
</dbReference>
<evidence type="ECO:0000256" key="2">
    <source>
        <dbReference type="ARBA" id="ARBA00022723"/>
    </source>
</evidence>
<dbReference type="Gene3D" id="3.30.70.100">
    <property type="match status" value="1"/>
</dbReference>
<dbReference type="RefSeq" id="WP_324669309.1">
    <property type="nucleotide sequence ID" value="NZ_CP141614.1"/>
</dbReference>
<name>A0ABZ1BQ52_9FIRM</name>
<proteinExistence type="predicted"/>